<evidence type="ECO:0000313" key="2">
    <source>
        <dbReference type="Proteomes" id="UP001521785"/>
    </source>
</evidence>
<comment type="caution">
    <text evidence="1">The sequence shown here is derived from an EMBL/GenBank/DDBJ whole genome shotgun (WGS) entry which is preliminary data.</text>
</comment>
<gene>
    <name evidence="1" type="ORF">SLS60_000709</name>
</gene>
<dbReference type="Proteomes" id="UP001521785">
    <property type="component" value="Unassembled WGS sequence"/>
</dbReference>
<reference evidence="1 2" key="1">
    <citation type="submission" date="2024-02" db="EMBL/GenBank/DDBJ databases">
        <title>De novo assembly and annotation of 12 fungi associated with fruit tree decline syndrome in Ontario, Canada.</title>
        <authorList>
            <person name="Sulman M."/>
            <person name="Ellouze W."/>
            <person name="Ilyukhin E."/>
        </authorList>
    </citation>
    <scope>NUCLEOTIDE SEQUENCE [LARGE SCALE GENOMIC DNA]</scope>
    <source>
        <strain evidence="1 2">M42-189</strain>
    </source>
</reference>
<keyword evidence="2" id="KW-1185">Reference proteome</keyword>
<proteinExistence type="predicted"/>
<accession>A0ABR3S706</accession>
<organism evidence="1 2">
    <name type="scientific">Paraconiothyrium brasiliense</name>
    <dbReference type="NCBI Taxonomy" id="300254"/>
    <lineage>
        <taxon>Eukaryota</taxon>
        <taxon>Fungi</taxon>
        <taxon>Dikarya</taxon>
        <taxon>Ascomycota</taxon>
        <taxon>Pezizomycotina</taxon>
        <taxon>Dothideomycetes</taxon>
        <taxon>Pleosporomycetidae</taxon>
        <taxon>Pleosporales</taxon>
        <taxon>Massarineae</taxon>
        <taxon>Didymosphaeriaceae</taxon>
        <taxon>Paraconiothyrium</taxon>
    </lineage>
</organism>
<evidence type="ECO:0008006" key="3">
    <source>
        <dbReference type="Google" id="ProtNLM"/>
    </source>
</evidence>
<protein>
    <recommendedName>
        <fullName evidence="3">BTB domain-containing protein</fullName>
    </recommendedName>
</protein>
<name>A0ABR3S706_9PLEO</name>
<dbReference type="EMBL" id="JAKJXO020000001">
    <property type="protein sequence ID" value="KAL1612482.1"/>
    <property type="molecule type" value="Genomic_DNA"/>
</dbReference>
<evidence type="ECO:0000313" key="1">
    <source>
        <dbReference type="EMBL" id="KAL1612482.1"/>
    </source>
</evidence>
<sequence length="122" mass="13545">MPEAVAASTARTIAREGGIVTVEIGFSRFKLSTLEPATFNIFLSWLYTGKIPKNNDGWLHVAEAKVISEDHESQDEAVELARLKAVVFGDRFLAFGFQEAVQKQLVKVLVNMNNPAWYASVM</sequence>